<gene>
    <name evidence="3" type="ORF">QIT00_33365</name>
</gene>
<accession>A0ABT6T671</accession>
<evidence type="ECO:0000313" key="4">
    <source>
        <dbReference type="Proteomes" id="UP001237105"/>
    </source>
</evidence>
<dbReference type="RefSeq" id="WP_282539221.1">
    <property type="nucleotide sequence ID" value="NZ_JASCIS010000053.1"/>
</dbReference>
<dbReference type="Proteomes" id="UP001237105">
    <property type="component" value="Unassembled WGS sequence"/>
</dbReference>
<evidence type="ECO:0000259" key="2">
    <source>
        <dbReference type="PROSITE" id="PS50943"/>
    </source>
</evidence>
<feature type="domain" description="HTH cro/C1-type" evidence="2">
    <location>
        <begin position="46"/>
        <end position="93"/>
    </location>
</feature>
<dbReference type="EMBL" id="JASCIS010000053">
    <property type="protein sequence ID" value="MDI3423377.1"/>
    <property type="molecule type" value="Genomic_DNA"/>
</dbReference>
<evidence type="ECO:0000256" key="1">
    <source>
        <dbReference type="SAM" id="MobiDB-lite"/>
    </source>
</evidence>
<dbReference type="Pfam" id="PF17765">
    <property type="entry name" value="MLTR_LBD"/>
    <property type="match status" value="1"/>
</dbReference>
<reference evidence="3 4" key="1">
    <citation type="submission" date="2023-05" db="EMBL/GenBank/DDBJ databases">
        <title>Draft genome sequence of Streptomyces sp. B-S-A12 isolated from a cave soil in Thailand.</title>
        <authorList>
            <person name="Chamroensaksri N."/>
            <person name="Muangham S."/>
        </authorList>
    </citation>
    <scope>NUCLEOTIDE SEQUENCE [LARGE SCALE GENOMIC DNA]</scope>
    <source>
        <strain evidence="3 4">B-S-A12</strain>
    </source>
</reference>
<protein>
    <submittedName>
        <fullName evidence="3">Helix-turn-helix domain-containing protein</fullName>
    </submittedName>
</protein>
<comment type="caution">
    <text evidence="3">The sequence shown here is derived from an EMBL/GenBank/DDBJ whole genome shotgun (WGS) entry which is preliminary data.</text>
</comment>
<sequence>MDARGGQDEGDEFDGEPLPALLKSWRRRTDPRRIPGLPTSGRRIEGLTQADVSRLAGVTARWYGALERGIEAEYSADFLDRVSSALRLNSVERRALYLKAVGRPPALAAPPGAELAATVDEELLQEFLDNQAPAPAFATDLDWNLIAHNGPLRDWFPWATHQANQMRWVFLASEAREQLVAWEEDWARPLLGQLRYERAHHPKNKALLQLERDILAGSPAAREIWDRREVVEHSHGASRRLRLPYHQGREVAVRIVALRPMRSDALRVVVLMKDRRETPGS</sequence>
<proteinExistence type="predicted"/>
<name>A0ABT6T671_9ACTN</name>
<feature type="region of interest" description="Disordered" evidence="1">
    <location>
        <begin position="1"/>
        <end position="20"/>
    </location>
</feature>
<dbReference type="PANTHER" id="PTHR35010:SF2">
    <property type="entry name" value="BLL4672 PROTEIN"/>
    <property type="match status" value="1"/>
</dbReference>
<dbReference type="CDD" id="cd00093">
    <property type="entry name" value="HTH_XRE"/>
    <property type="match status" value="1"/>
</dbReference>
<dbReference type="PROSITE" id="PS50943">
    <property type="entry name" value="HTH_CROC1"/>
    <property type="match status" value="1"/>
</dbReference>
<evidence type="ECO:0000313" key="3">
    <source>
        <dbReference type="EMBL" id="MDI3423377.1"/>
    </source>
</evidence>
<dbReference type="SMART" id="SM00530">
    <property type="entry name" value="HTH_XRE"/>
    <property type="match status" value="1"/>
</dbReference>
<dbReference type="InterPro" id="IPR041413">
    <property type="entry name" value="MLTR_LBD"/>
</dbReference>
<dbReference type="PANTHER" id="PTHR35010">
    <property type="entry name" value="BLL4672 PROTEIN-RELATED"/>
    <property type="match status" value="1"/>
</dbReference>
<dbReference type="Gene3D" id="3.30.450.180">
    <property type="match status" value="1"/>
</dbReference>
<keyword evidence="4" id="KW-1185">Reference proteome</keyword>
<dbReference type="InterPro" id="IPR001387">
    <property type="entry name" value="Cro/C1-type_HTH"/>
</dbReference>
<organism evidence="3 4">
    <name type="scientific">Streptomyces luteolus</name>
    <dbReference type="NCBI Taxonomy" id="3043615"/>
    <lineage>
        <taxon>Bacteria</taxon>
        <taxon>Bacillati</taxon>
        <taxon>Actinomycetota</taxon>
        <taxon>Actinomycetes</taxon>
        <taxon>Kitasatosporales</taxon>
        <taxon>Streptomycetaceae</taxon>
        <taxon>Streptomyces</taxon>
    </lineage>
</organism>
<dbReference type="Gene3D" id="1.10.260.40">
    <property type="entry name" value="lambda repressor-like DNA-binding domains"/>
    <property type="match status" value="1"/>
</dbReference>
<dbReference type="InterPro" id="IPR010982">
    <property type="entry name" value="Lambda_DNA-bd_dom_sf"/>
</dbReference>
<dbReference type="SUPFAM" id="SSF47413">
    <property type="entry name" value="lambda repressor-like DNA-binding domains"/>
    <property type="match status" value="1"/>
</dbReference>